<keyword evidence="3" id="KW-1185">Reference proteome</keyword>
<evidence type="ECO:0000256" key="1">
    <source>
        <dbReference type="SAM" id="Coils"/>
    </source>
</evidence>
<feature type="compositionally biased region" description="Acidic residues" evidence="2">
    <location>
        <begin position="254"/>
        <end position="272"/>
    </location>
</feature>
<organism evidence="3 4">
    <name type="scientific">Caenorhabditis tropicalis</name>
    <dbReference type="NCBI Taxonomy" id="1561998"/>
    <lineage>
        <taxon>Eukaryota</taxon>
        <taxon>Metazoa</taxon>
        <taxon>Ecdysozoa</taxon>
        <taxon>Nematoda</taxon>
        <taxon>Chromadorea</taxon>
        <taxon>Rhabditida</taxon>
        <taxon>Rhabditina</taxon>
        <taxon>Rhabditomorpha</taxon>
        <taxon>Rhabditoidea</taxon>
        <taxon>Rhabditidae</taxon>
        <taxon>Peloderinae</taxon>
        <taxon>Caenorhabditis</taxon>
    </lineage>
</organism>
<evidence type="ECO:0000313" key="3">
    <source>
        <dbReference type="Proteomes" id="UP000095282"/>
    </source>
</evidence>
<feature type="compositionally biased region" description="Basic and acidic residues" evidence="2">
    <location>
        <begin position="233"/>
        <end position="243"/>
    </location>
</feature>
<dbReference type="AlphaFoldDB" id="A0A1I7TPK5"/>
<evidence type="ECO:0000256" key="2">
    <source>
        <dbReference type="SAM" id="MobiDB-lite"/>
    </source>
</evidence>
<proteinExistence type="predicted"/>
<protein>
    <submittedName>
        <fullName evidence="4">Coiled-coil domain-containing protein 83</fullName>
    </submittedName>
</protein>
<feature type="coiled-coil region" evidence="1">
    <location>
        <begin position="171"/>
        <end position="198"/>
    </location>
</feature>
<feature type="coiled-coil region" evidence="1">
    <location>
        <begin position="78"/>
        <end position="147"/>
    </location>
</feature>
<dbReference type="Proteomes" id="UP000095282">
    <property type="component" value="Unplaced"/>
</dbReference>
<sequence length="288" mass="33917">MATLSERTKILEAIDEKLNELLRKTEDEEYTDIFLKASLENNASMTQELIQMRNDKIREKKENEKRPYDLGDTPDEQKAQFEMILHQKDQRIAELEELRDAESERFHSIIGRQEMENESLREELEEKKKELARIEEEKEEIPKTSEQEQIASMKAEISKLWAGIRDLVNDKSFLQFELKQKNLELEKYQKTAEKVEKDAAQGLFEVLKEVLMQDEKVPEVQKTPESSSSPKSSEGENYWHKDYITPSEASELILELDDNDDDDDELMDDDEFWSPPTTKIWNPRPSKK</sequence>
<dbReference type="WBParaSite" id="Csp11.Scaffold629.g10504.t1">
    <property type="protein sequence ID" value="Csp11.Scaffold629.g10504.t1"/>
    <property type="gene ID" value="Csp11.Scaffold629.g10504"/>
</dbReference>
<feature type="region of interest" description="Disordered" evidence="2">
    <location>
        <begin position="214"/>
        <end position="288"/>
    </location>
</feature>
<keyword evidence="1" id="KW-0175">Coiled coil</keyword>
<reference evidence="4" key="1">
    <citation type="submission" date="2016-11" db="UniProtKB">
        <authorList>
            <consortium name="WormBaseParasite"/>
        </authorList>
    </citation>
    <scope>IDENTIFICATION</scope>
</reference>
<accession>A0A1I7TPK5</accession>
<name>A0A1I7TPK5_9PELO</name>
<evidence type="ECO:0000313" key="4">
    <source>
        <dbReference type="WBParaSite" id="Csp11.Scaffold629.g10504.t1"/>
    </source>
</evidence>